<dbReference type="GO" id="GO:0050511">
    <property type="term" value="F:undecaprenyldiphospho-muramoylpentapeptide beta-N-acetylglucosaminyltransferase activity"/>
    <property type="evidence" value="ECO:0007669"/>
    <property type="project" value="UniProtKB-UniRule"/>
</dbReference>
<keyword evidence="8 10" id="KW-0131">Cell cycle</keyword>
<dbReference type="UniPathway" id="UPA00219"/>
<keyword evidence="5 10" id="KW-0133">Cell shape</keyword>
<evidence type="ECO:0000256" key="10">
    <source>
        <dbReference type="HAMAP-Rule" id="MF_00033"/>
    </source>
</evidence>
<evidence type="ECO:0000259" key="12">
    <source>
        <dbReference type="Pfam" id="PF04101"/>
    </source>
</evidence>
<evidence type="ECO:0000256" key="4">
    <source>
        <dbReference type="ARBA" id="ARBA00022679"/>
    </source>
</evidence>
<dbReference type="GO" id="GO:0051301">
    <property type="term" value="P:cell division"/>
    <property type="evidence" value="ECO:0007669"/>
    <property type="project" value="UniProtKB-KW"/>
</dbReference>
<evidence type="ECO:0000256" key="8">
    <source>
        <dbReference type="ARBA" id="ARBA00023306"/>
    </source>
</evidence>
<dbReference type="InterPro" id="IPR004276">
    <property type="entry name" value="GlycoTrans_28_N"/>
</dbReference>
<evidence type="ECO:0000256" key="6">
    <source>
        <dbReference type="ARBA" id="ARBA00022984"/>
    </source>
</evidence>
<evidence type="ECO:0000256" key="2">
    <source>
        <dbReference type="ARBA" id="ARBA00022618"/>
    </source>
</evidence>
<keyword evidence="3 10" id="KW-0328">Glycosyltransferase</keyword>
<evidence type="ECO:0000256" key="5">
    <source>
        <dbReference type="ARBA" id="ARBA00022960"/>
    </source>
</evidence>
<comment type="function">
    <text evidence="10">Cell wall formation. Catalyzes the transfer of a GlcNAc subunit on undecaprenyl-pyrophosphoryl-MurNAc-pentapeptide (lipid intermediate I) to form undecaprenyl-pyrophosphoryl-MurNAc-(pentapeptide)GlcNAc (lipid intermediate II).</text>
</comment>
<feature type="binding site" evidence="10">
    <location>
        <position position="195"/>
    </location>
    <ligand>
        <name>UDP-N-acetyl-alpha-D-glucosamine</name>
        <dbReference type="ChEBI" id="CHEBI:57705"/>
    </ligand>
</feature>
<keyword evidence="4 10" id="KW-0808">Transferase</keyword>
<feature type="binding site" evidence="10">
    <location>
        <position position="296"/>
    </location>
    <ligand>
        <name>UDP-N-acetyl-alpha-D-glucosamine</name>
        <dbReference type="ChEBI" id="CHEBI:57705"/>
    </ligand>
</feature>
<evidence type="ECO:0000256" key="9">
    <source>
        <dbReference type="ARBA" id="ARBA00023316"/>
    </source>
</evidence>
<dbReference type="AlphaFoldDB" id="A0A3M8DUF9"/>
<dbReference type="InterPro" id="IPR006009">
    <property type="entry name" value="GlcNAc_MurG"/>
</dbReference>
<feature type="binding site" evidence="10">
    <location>
        <position position="124"/>
    </location>
    <ligand>
        <name>UDP-N-acetyl-alpha-D-glucosamine</name>
        <dbReference type="ChEBI" id="CHEBI:57705"/>
    </ligand>
</feature>
<dbReference type="Proteomes" id="UP000271031">
    <property type="component" value="Unassembled WGS sequence"/>
</dbReference>
<dbReference type="GO" id="GO:0051991">
    <property type="term" value="F:UDP-N-acetyl-D-glucosamine:N-acetylmuramoyl-L-alanyl-D-glutamyl-meso-2,6-diaminopimelyl-D-alanyl-D-alanine-diphosphoundecaprenol 4-beta-N-acetylglucosaminlytransferase activity"/>
    <property type="evidence" value="ECO:0007669"/>
    <property type="project" value="RHEA"/>
</dbReference>
<keyword evidence="9 10" id="KW-0961">Cell wall biogenesis/degradation</keyword>
<dbReference type="RefSeq" id="WP_122916991.1">
    <property type="nucleotide sequence ID" value="NZ_RHHQ01000006.1"/>
</dbReference>
<dbReference type="GO" id="GO:0071555">
    <property type="term" value="P:cell wall organization"/>
    <property type="evidence" value="ECO:0007669"/>
    <property type="project" value="UniProtKB-KW"/>
</dbReference>
<evidence type="ECO:0000256" key="7">
    <source>
        <dbReference type="ARBA" id="ARBA00023136"/>
    </source>
</evidence>
<feature type="domain" description="Glycosyltransferase family 28 N-terminal" evidence="11">
    <location>
        <begin position="3"/>
        <end position="142"/>
    </location>
</feature>
<evidence type="ECO:0000313" key="13">
    <source>
        <dbReference type="EMBL" id="RNB91139.1"/>
    </source>
</evidence>
<comment type="similarity">
    <text evidence="10">Belongs to the glycosyltransferase 28 family. MurG subfamily.</text>
</comment>
<comment type="pathway">
    <text evidence="10">Cell wall biogenesis; peptidoglycan biosynthesis.</text>
</comment>
<dbReference type="HAMAP" id="MF_00033">
    <property type="entry name" value="MurG"/>
    <property type="match status" value="1"/>
</dbReference>
<reference evidence="13 14" key="1">
    <citation type="submission" date="2018-10" db="EMBL/GenBank/DDBJ databases">
        <title>Phylogenomics of Brevibacillus.</title>
        <authorList>
            <person name="Dunlap C."/>
        </authorList>
    </citation>
    <scope>NUCLEOTIDE SEQUENCE [LARGE SCALE GENOMIC DNA]</scope>
    <source>
        <strain evidence="13 14">JCM 15716</strain>
    </source>
</reference>
<dbReference type="NCBIfam" id="TIGR01133">
    <property type="entry name" value="murG"/>
    <property type="match status" value="1"/>
</dbReference>
<feature type="domain" description="Glycosyl transferase family 28 C-terminal" evidence="12">
    <location>
        <begin position="189"/>
        <end position="355"/>
    </location>
</feature>
<keyword evidence="1 10" id="KW-1003">Cell membrane</keyword>
<dbReference type="EMBL" id="RHHQ01000006">
    <property type="protein sequence ID" value="RNB91139.1"/>
    <property type="molecule type" value="Genomic_DNA"/>
</dbReference>
<sequence length="365" mass="39596">MRIVLTGGGTGGHIYPALAVAKEILRKEPQATFLYIGSGKGLEADIVPRAGIQFEAIEIAGFKRKLSFENVRTVWKFIRAVSRSKELLRKFKPDVVIGTGGYVCGPVVYAAAQLGIRTMIHEQNVVPGLANNFLSRYVTNVAVSFQDSFAHFPKAKTVFTGNPCATQVLQGNAEAGKKSLGIAPDKRLVLIFSGSRGARAINETTLAILPDIHQYPGHHFVYVTGEVHYENIAKQLESIGKPTNLTVMPYAHNMPDLLAASDVVIARAGASTLAELTALGIPSILIPSPYVTNNHQEKNARGLESAGAAIVITERELNKEKLQEALHQIIVDRDHNQEMRKSALALGMPDAAERIYRLLSTGQAL</sequence>
<keyword evidence="7 10" id="KW-0472">Membrane</keyword>
<evidence type="ECO:0000256" key="1">
    <source>
        <dbReference type="ARBA" id="ARBA00022475"/>
    </source>
</evidence>
<keyword evidence="2 10" id="KW-0132">Cell division</keyword>
<dbReference type="PANTHER" id="PTHR21015">
    <property type="entry name" value="UDP-N-ACETYLGLUCOSAMINE--N-ACETYLMURAMYL-(PENTAPEPTIDE) PYROPHOSPHORYL-UNDECAPRENOL N-ACETYLGLUCOSAMINE TRANSFERASE 1"/>
    <property type="match status" value="1"/>
</dbReference>
<dbReference type="CDD" id="cd03785">
    <property type="entry name" value="GT28_MurG"/>
    <property type="match status" value="1"/>
</dbReference>
<dbReference type="EC" id="2.4.1.227" evidence="10"/>
<dbReference type="GO" id="GO:0005975">
    <property type="term" value="P:carbohydrate metabolic process"/>
    <property type="evidence" value="ECO:0007669"/>
    <property type="project" value="InterPro"/>
</dbReference>
<dbReference type="Pfam" id="PF03033">
    <property type="entry name" value="Glyco_transf_28"/>
    <property type="match status" value="1"/>
</dbReference>
<name>A0A3M8DUF9_9BACL</name>
<dbReference type="GO" id="GO:0009252">
    <property type="term" value="P:peptidoglycan biosynthetic process"/>
    <property type="evidence" value="ECO:0007669"/>
    <property type="project" value="UniProtKB-UniRule"/>
</dbReference>
<dbReference type="InterPro" id="IPR007235">
    <property type="entry name" value="Glyco_trans_28_C"/>
</dbReference>
<organism evidence="13 14">
    <name type="scientific">Brevibacillus fluminis</name>
    <dbReference type="NCBI Taxonomy" id="511487"/>
    <lineage>
        <taxon>Bacteria</taxon>
        <taxon>Bacillati</taxon>
        <taxon>Bacillota</taxon>
        <taxon>Bacilli</taxon>
        <taxon>Bacillales</taxon>
        <taxon>Paenibacillaceae</taxon>
        <taxon>Brevibacillus</taxon>
    </lineage>
</organism>
<proteinExistence type="inferred from homology"/>
<gene>
    <name evidence="10 13" type="primary">murG</name>
    <name evidence="13" type="ORF">EDM56_06020</name>
</gene>
<comment type="caution">
    <text evidence="10">Lacks conserved residue(s) required for the propagation of feature annotation.</text>
</comment>
<dbReference type="GO" id="GO:0005886">
    <property type="term" value="C:plasma membrane"/>
    <property type="evidence" value="ECO:0007669"/>
    <property type="project" value="UniProtKB-SubCell"/>
</dbReference>
<evidence type="ECO:0000259" key="11">
    <source>
        <dbReference type="Pfam" id="PF03033"/>
    </source>
</evidence>
<dbReference type="GO" id="GO:0008360">
    <property type="term" value="P:regulation of cell shape"/>
    <property type="evidence" value="ECO:0007669"/>
    <property type="project" value="UniProtKB-KW"/>
</dbReference>
<keyword evidence="14" id="KW-1185">Reference proteome</keyword>
<dbReference type="PANTHER" id="PTHR21015:SF22">
    <property type="entry name" value="GLYCOSYLTRANSFERASE"/>
    <property type="match status" value="1"/>
</dbReference>
<dbReference type="SUPFAM" id="SSF53756">
    <property type="entry name" value="UDP-Glycosyltransferase/glycogen phosphorylase"/>
    <property type="match status" value="1"/>
</dbReference>
<comment type="subcellular location">
    <subcellularLocation>
        <location evidence="10">Cell membrane</location>
        <topology evidence="10">Peripheral membrane protein</topology>
        <orientation evidence="10">Cytoplasmic side</orientation>
    </subcellularLocation>
</comment>
<keyword evidence="6 10" id="KW-0573">Peptidoglycan synthesis</keyword>
<dbReference type="Gene3D" id="3.40.50.2000">
    <property type="entry name" value="Glycogen Phosphorylase B"/>
    <property type="match status" value="2"/>
</dbReference>
<comment type="caution">
    <text evidence="13">The sequence shown here is derived from an EMBL/GenBank/DDBJ whole genome shotgun (WGS) entry which is preliminary data.</text>
</comment>
<evidence type="ECO:0000256" key="3">
    <source>
        <dbReference type="ARBA" id="ARBA00022676"/>
    </source>
</evidence>
<dbReference type="Pfam" id="PF04101">
    <property type="entry name" value="Glyco_tran_28_C"/>
    <property type="match status" value="1"/>
</dbReference>
<protein>
    <recommendedName>
        <fullName evidence="10">UDP-N-acetylglucosamine--N-acetylmuramyl-(pentapeptide) pyrophosphoryl-undecaprenol N-acetylglucosamine transferase</fullName>
        <ecNumber evidence="10">2.4.1.227</ecNumber>
    </recommendedName>
    <alternativeName>
        <fullName evidence="10">Undecaprenyl-PP-MurNAc-pentapeptide-UDPGlcNAc GlcNAc transferase</fullName>
    </alternativeName>
</protein>
<accession>A0A3M8DUF9</accession>
<dbReference type="OrthoDB" id="9808936at2"/>
<feature type="binding site" evidence="10">
    <location>
        <begin position="10"/>
        <end position="12"/>
    </location>
    <ligand>
        <name>UDP-N-acetyl-alpha-D-glucosamine</name>
        <dbReference type="ChEBI" id="CHEBI:57705"/>
    </ligand>
</feature>
<comment type="catalytic activity">
    <reaction evidence="10">
        <text>di-trans,octa-cis-undecaprenyl diphospho-N-acetyl-alpha-D-muramoyl-L-alanyl-D-glutamyl-meso-2,6-diaminopimeloyl-D-alanyl-D-alanine + UDP-N-acetyl-alpha-D-glucosamine = di-trans,octa-cis-undecaprenyl diphospho-[N-acetyl-alpha-D-glucosaminyl-(1-&gt;4)]-N-acetyl-alpha-D-muramoyl-L-alanyl-D-glutamyl-meso-2,6-diaminopimeloyl-D-alanyl-D-alanine + UDP + H(+)</text>
        <dbReference type="Rhea" id="RHEA:31227"/>
        <dbReference type="ChEBI" id="CHEBI:15378"/>
        <dbReference type="ChEBI" id="CHEBI:57705"/>
        <dbReference type="ChEBI" id="CHEBI:58223"/>
        <dbReference type="ChEBI" id="CHEBI:61387"/>
        <dbReference type="ChEBI" id="CHEBI:61388"/>
        <dbReference type="EC" id="2.4.1.227"/>
    </reaction>
</comment>
<evidence type="ECO:0000313" key="14">
    <source>
        <dbReference type="Proteomes" id="UP000271031"/>
    </source>
</evidence>